<sequence length="333" mass="37406">MSRHQIAALLDRYLKGETTNEENELVERWLEENNNINAQWDNLDHLAKDKWLSSLFSEIKNTIHQTEAKVMPLPQRKPGLWRSIAAVAAAVLLISFTLYLEWPSLQSRLHPVELTVIRVPINQKSEITLTDGSRVWLNAGSELKYPKAFNGKTREVYLSGEAFFDVRHDTGKPFIIHTGTVLTTVLGTAFNIKEDKYKHTIQVTVARGKVSVANGNKLLGVIIPNQQISFNTLKAEVVQATVNANAVAAWQQSDLHFEDVSFGDAVVQLQQHFNVEISFRNIKLKDCHFTGTSLRGEELDKILKVMCAFNNAIYEIKPDGSIVIDGPGCNTKN</sequence>
<evidence type="ECO:0000256" key="1">
    <source>
        <dbReference type="SAM" id="Phobius"/>
    </source>
</evidence>
<dbReference type="RefSeq" id="WP_112657536.1">
    <property type="nucleotide sequence ID" value="NZ_CP043451.1"/>
</dbReference>
<dbReference type="Proteomes" id="UP000250557">
    <property type="component" value="Chromosome"/>
</dbReference>
<keyword evidence="1" id="KW-0812">Transmembrane</keyword>
<gene>
    <name evidence="4" type="ORF">DIU31_019185</name>
    <name evidence="5" type="ORF">J3L21_08305</name>
</gene>
<dbReference type="InterPro" id="IPR012373">
    <property type="entry name" value="Ferrdict_sens_TM"/>
</dbReference>
<dbReference type="Gene3D" id="2.60.120.1440">
    <property type="match status" value="1"/>
</dbReference>
<keyword evidence="7" id="KW-1185">Reference proteome</keyword>
<feature type="transmembrane region" description="Helical" evidence="1">
    <location>
        <begin position="79"/>
        <end position="100"/>
    </location>
</feature>
<accession>A0AAE6MJD2</accession>
<dbReference type="PIRSF" id="PIRSF018266">
    <property type="entry name" value="FecR"/>
    <property type="match status" value="1"/>
</dbReference>
<dbReference type="Gene3D" id="3.55.50.30">
    <property type="match status" value="1"/>
</dbReference>
<reference evidence="5 7" key="2">
    <citation type="submission" date="2021-03" db="EMBL/GenBank/DDBJ databases">
        <title>Mucilaginibacter strains isolated from gold and copper mining confer multi heavy-metal resistance.</title>
        <authorList>
            <person name="Li Y."/>
        </authorList>
    </citation>
    <scope>NUCLEOTIDE SEQUENCE [LARGE SCALE GENOMIC DNA]</scope>
    <source>
        <strain evidence="5 7">P2-4</strain>
    </source>
</reference>
<evidence type="ECO:0000313" key="5">
    <source>
        <dbReference type="EMBL" id="QTE51938.1"/>
    </source>
</evidence>
<dbReference type="GO" id="GO:0016989">
    <property type="term" value="F:sigma factor antagonist activity"/>
    <property type="evidence" value="ECO:0007669"/>
    <property type="project" value="TreeGrafter"/>
</dbReference>
<name>A0AAE6MJD2_9SPHI</name>
<dbReference type="InterPro" id="IPR006860">
    <property type="entry name" value="FecR"/>
</dbReference>
<protein>
    <submittedName>
        <fullName evidence="4">FecR family protein</fullName>
    </submittedName>
</protein>
<evidence type="ECO:0000313" key="7">
    <source>
        <dbReference type="Proteomes" id="UP000663940"/>
    </source>
</evidence>
<evidence type="ECO:0000313" key="6">
    <source>
        <dbReference type="Proteomes" id="UP000250557"/>
    </source>
</evidence>
<feature type="domain" description="Protein FecR C-terminal" evidence="3">
    <location>
        <begin position="255"/>
        <end position="320"/>
    </location>
</feature>
<feature type="domain" description="FecR protein" evidence="2">
    <location>
        <begin position="116"/>
        <end position="210"/>
    </location>
</feature>
<organism evidence="4 6">
    <name type="scientific">Mucilaginibacter rubeus</name>
    <dbReference type="NCBI Taxonomy" id="2027860"/>
    <lineage>
        <taxon>Bacteria</taxon>
        <taxon>Pseudomonadati</taxon>
        <taxon>Bacteroidota</taxon>
        <taxon>Sphingobacteriia</taxon>
        <taxon>Sphingobacteriales</taxon>
        <taxon>Sphingobacteriaceae</taxon>
        <taxon>Mucilaginibacter</taxon>
    </lineage>
</organism>
<dbReference type="InterPro" id="IPR032508">
    <property type="entry name" value="FecR_C"/>
</dbReference>
<keyword evidence="1" id="KW-1133">Transmembrane helix</keyword>
<dbReference type="EMBL" id="CP043451">
    <property type="protein sequence ID" value="QEM05538.1"/>
    <property type="molecule type" value="Genomic_DNA"/>
</dbReference>
<proteinExistence type="predicted"/>
<dbReference type="Proteomes" id="UP000663940">
    <property type="component" value="Chromosome"/>
</dbReference>
<keyword evidence="1" id="KW-0472">Membrane</keyword>
<dbReference type="AlphaFoldDB" id="A0AAE6MJD2"/>
<dbReference type="PANTHER" id="PTHR30273">
    <property type="entry name" value="PERIPLASMIC SIGNAL SENSOR AND SIGMA FACTOR ACTIVATOR FECR-RELATED"/>
    <property type="match status" value="1"/>
</dbReference>
<evidence type="ECO:0000259" key="2">
    <source>
        <dbReference type="Pfam" id="PF04773"/>
    </source>
</evidence>
<dbReference type="PANTHER" id="PTHR30273:SF2">
    <property type="entry name" value="PROTEIN FECR"/>
    <property type="match status" value="1"/>
</dbReference>
<dbReference type="EMBL" id="CP071880">
    <property type="protein sequence ID" value="QTE51938.1"/>
    <property type="molecule type" value="Genomic_DNA"/>
</dbReference>
<reference evidence="4 6" key="1">
    <citation type="submission" date="2019-08" db="EMBL/GenBank/DDBJ databases">
        <title>Comparative genome analysis confer to the adaptation heavy metal polluted environment.</title>
        <authorList>
            <person name="Li Y."/>
        </authorList>
    </citation>
    <scope>NUCLEOTIDE SEQUENCE [LARGE SCALE GENOMIC DNA]</scope>
    <source>
        <strain evidence="4 6">P2</strain>
    </source>
</reference>
<evidence type="ECO:0000313" key="4">
    <source>
        <dbReference type="EMBL" id="QEM05538.1"/>
    </source>
</evidence>
<dbReference type="Pfam" id="PF16344">
    <property type="entry name" value="FecR_C"/>
    <property type="match status" value="1"/>
</dbReference>
<evidence type="ECO:0000259" key="3">
    <source>
        <dbReference type="Pfam" id="PF16344"/>
    </source>
</evidence>
<feature type="transmembrane region" description="Helical" evidence="1">
    <location>
        <begin position="174"/>
        <end position="192"/>
    </location>
</feature>
<dbReference type="Pfam" id="PF04773">
    <property type="entry name" value="FecR"/>
    <property type="match status" value="1"/>
</dbReference>